<dbReference type="GO" id="GO:0005634">
    <property type="term" value="C:nucleus"/>
    <property type="evidence" value="ECO:0007669"/>
    <property type="project" value="TreeGrafter"/>
</dbReference>
<organism evidence="6 7">
    <name type="scientific">Stylonychia lemnae</name>
    <name type="common">Ciliate</name>
    <dbReference type="NCBI Taxonomy" id="5949"/>
    <lineage>
        <taxon>Eukaryota</taxon>
        <taxon>Sar</taxon>
        <taxon>Alveolata</taxon>
        <taxon>Ciliophora</taxon>
        <taxon>Intramacronucleata</taxon>
        <taxon>Spirotrichea</taxon>
        <taxon>Stichotrichia</taxon>
        <taxon>Sporadotrichida</taxon>
        <taxon>Oxytrichidae</taxon>
        <taxon>Stylonychinae</taxon>
        <taxon>Stylonychia</taxon>
    </lineage>
</organism>
<feature type="domain" description="HTH myb-type" evidence="5">
    <location>
        <begin position="147"/>
        <end position="183"/>
    </location>
</feature>
<feature type="region of interest" description="Disordered" evidence="3">
    <location>
        <begin position="1"/>
        <end position="46"/>
    </location>
</feature>
<evidence type="ECO:0000256" key="1">
    <source>
        <dbReference type="ARBA" id="ARBA00022737"/>
    </source>
</evidence>
<dbReference type="GO" id="GO:0000978">
    <property type="term" value="F:RNA polymerase II cis-regulatory region sequence-specific DNA binding"/>
    <property type="evidence" value="ECO:0007669"/>
    <property type="project" value="TreeGrafter"/>
</dbReference>
<dbReference type="AlphaFoldDB" id="A0A078AD12"/>
<dbReference type="InterPro" id="IPR050560">
    <property type="entry name" value="MYB_TF"/>
</dbReference>
<evidence type="ECO:0000259" key="5">
    <source>
        <dbReference type="PROSITE" id="PS51294"/>
    </source>
</evidence>
<dbReference type="Gene3D" id="1.10.10.60">
    <property type="entry name" value="Homeodomain-like"/>
    <property type="match status" value="2"/>
</dbReference>
<reference evidence="6 7" key="1">
    <citation type="submission" date="2014-06" db="EMBL/GenBank/DDBJ databases">
        <authorList>
            <person name="Swart Estienne"/>
        </authorList>
    </citation>
    <scope>NUCLEOTIDE SEQUENCE [LARGE SCALE GENOMIC DNA]</scope>
    <source>
        <strain evidence="6 7">130c</strain>
    </source>
</reference>
<evidence type="ECO:0000313" key="7">
    <source>
        <dbReference type="Proteomes" id="UP000039865"/>
    </source>
</evidence>
<evidence type="ECO:0000256" key="3">
    <source>
        <dbReference type="SAM" id="MobiDB-lite"/>
    </source>
</evidence>
<evidence type="ECO:0000313" key="6">
    <source>
        <dbReference type="EMBL" id="CDW79741.1"/>
    </source>
</evidence>
<dbReference type="CDD" id="cd00167">
    <property type="entry name" value="SANT"/>
    <property type="match status" value="2"/>
</dbReference>
<feature type="domain" description="HTH myb-type" evidence="5">
    <location>
        <begin position="97"/>
        <end position="146"/>
    </location>
</feature>
<accession>A0A078AD12</accession>
<dbReference type="EMBL" id="CCKQ01008304">
    <property type="protein sequence ID" value="CDW79741.1"/>
    <property type="molecule type" value="Genomic_DNA"/>
</dbReference>
<dbReference type="Proteomes" id="UP000039865">
    <property type="component" value="Unassembled WGS sequence"/>
</dbReference>
<dbReference type="PROSITE" id="PS50090">
    <property type="entry name" value="MYB_LIKE"/>
    <property type="match status" value="2"/>
</dbReference>
<evidence type="ECO:0000256" key="2">
    <source>
        <dbReference type="ARBA" id="ARBA00023125"/>
    </source>
</evidence>
<feature type="domain" description="Myb-like" evidence="4">
    <location>
        <begin position="143"/>
        <end position="183"/>
    </location>
</feature>
<dbReference type="SMART" id="SM00717">
    <property type="entry name" value="SANT"/>
    <property type="match status" value="2"/>
</dbReference>
<dbReference type="InterPro" id="IPR017930">
    <property type="entry name" value="Myb_dom"/>
</dbReference>
<feature type="domain" description="Myb-like" evidence="4">
    <location>
        <begin position="96"/>
        <end position="142"/>
    </location>
</feature>
<dbReference type="PROSITE" id="PS51294">
    <property type="entry name" value="HTH_MYB"/>
    <property type="match status" value="2"/>
</dbReference>
<name>A0A078AD12_STYLE</name>
<dbReference type="SUPFAM" id="SSF46689">
    <property type="entry name" value="Homeodomain-like"/>
    <property type="match status" value="1"/>
</dbReference>
<dbReference type="InterPro" id="IPR009057">
    <property type="entry name" value="Homeodomain-like_sf"/>
</dbReference>
<dbReference type="PANTHER" id="PTHR45614">
    <property type="entry name" value="MYB PROTEIN-RELATED"/>
    <property type="match status" value="1"/>
</dbReference>
<gene>
    <name evidence="6" type="primary">Contig19225.g20381</name>
    <name evidence="6" type="ORF">STYLEM_8733</name>
</gene>
<feature type="compositionally biased region" description="Basic and acidic residues" evidence="3">
    <location>
        <begin position="1"/>
        <end position="18"/>
    </location>
</feature>
<keyword evidence="7" id="KW-1185">Reference proteome</keyword>
<dbReference type="InterPro" id="IPR001005">
    <property type="entry name" value="SANT/Myb"/>
</dbReference>
<dbReference type="GO" id="GO:0000981">
    <property type="term" value="F:DNA-binding transcription factor activity, RNA polymerase II-specific"/>
    <property type="evidence" value="ECO:0007669"/>
    <property type="project" value="TreeGrafter"/>
</dbReference>
<evidence type="ECO:0000259" key="4">
    <source>
        <dbReference type="PROSITE" id="PS50090"/>
    </source>
</evidence>
<keyword evidence="1" id="KW-0677">Repeat</keyword>
<dbReference type="Pfam" id="PF13921">
    <property type="entry name" value="Myb_DNA-bind_6"/>
    <property type="match status" value="1"/>
</dbReference>
<protein>
    <submittedName>
        <fullName evidence="6">Myb-like dna-binding domain containing protein</fullName>
    </submittedName>
</protein>
<dbReference type="FunFam" id="1.10.10.60:FF:000010">
    <property type="entry name" value="Transcriptional activator Myb isoform A"/>
    <property type="match status" value="1"/>
</dbReference>
<dbReference type="InParanoid" id="A0A078AD12"/>
<keyword evidence="2 6" id="KW-0238">DNA-binding</keyword>
<dbReference type="OrthoDB" id="2143914at2759"/>
<feature type="region of interest" description="Disordered" evidence="3">
    <location>
        <begin position="255"/>
        <end position="275"/>
    </location>
</feature>
<proteinExistence type="predicted"/>
<sequence length="629" mass="74006">MQGPKKENKRIIKNHEENQPENVTPFPDSVDNDKDSKSSLNEKSGTNLTPFSSILSQFQKIQAKMMKIRVFYNENAKHHRENSGLNQYFQYIKFLKEDEAIEQLVDKYGTKRWTFIAQKLKDEFSIGGRTGKQCRERWHNHLDPEIKKDPITPEEERLIFESHKMYGNKWADIAKLMPGRSDNTRKLGIKVKNLTAEHLYQLVKEHQLNYDQIKDLEPKRFQDLEYTMKLIFNHDEDQNRKIEKGDQEIESNYEAQIKKDSDIENPEMEQSSERLKQASSAFLLLSSRRSQRLQRKKRLNYEDLNDHPEQIKKQLTSIKEYNLAPSLKRKKFLTDETISDKQYPLQSSSENKTPDQQTSIVGIDEQFSQFKSLEKQQLNEDRIEEQTSESQQRKLSFGDQNLEHKIFNPKIISINPSTKQQFKIEPKSFNQELRTPQKIGIPNLTPISYSKLPQFQTPQQGYQAKHQHQHVIVEQSPSQQIIYQFGDGNQMTSPLYIPIQNNNYQLFKSPRFQLQFTSDQTKKEISGRKISEQQNFEEDKKGEEVSKLDLDKSLNQQSLLTVKPQIKHNISIQADQMQPQYLIVPIYQQQMYYPDMNTKLTVQKIQSSNNNVTQDQKQIKEVNQNVDLD</sequence>
<dbReference type="PANTHER" id="PTHR45614:SF25">
    <property type="entry name" value="MYB PROTEIN"/>
    <property type="match status" value="1"/>
</dbReference>